<organism evidence="1 2">
    <name type="scientific">Micromonospora tarensis</name>
    <dbReference type="NCBI Taxonomy" id="2806100"/>
    <lineage>
        <taxon>Bacteria</taxon>
        <taxon>Bacillati</taxon>
        <taxon>Actinomycetota</taxon>
        <taxon>Actinomycetes</taxon>
        <taxon>Micromonosporales</taxon>
        <taxon>Micromonosporaceae</taxon>
        <taxon>Micromonospora</taxon>
    </lineage>
</organism>
<evidence type="ECO:0008006" key="3">
    <source>
        <dbReference type="Google" id="ProtNLM"/>
    </source>
</evidence>
<comment type="caution">
    <text evidence="1">The sequence shown here is derived from an EMBL/GenBank/DDBJ whole genome shotgun (WGS) entry which is preliminary data.</text>
</comment>
<dbReference type="Proteomes" id="UP000622245">
    <property type="component" value="Unassembled WGS sequence"/>
</dbReference>
<sequence>MDDPVTARYDAALARLVDRRIAELLPSPAARMGTVVTRDPATSACTVIFDGDVIPAPVKRFGHVQVNPGDRVGLQLFESDWVIVGAFTVPGLWVASSTSNSAAVLAETSLISITGVTFRAGMAYRLVLGGQLQGSVVNFSLWRVRNSTATSGADWGQFGHYGVPSASTPVALFGEHWLKRTTASDLEGQTVSVNVNASAGTVTHIGTATSPRYLLIEEWGPAAKCPQGLAI</sequence>
<reference evidence="1 2" key="1">
    <citation type="submission" date="2021-01" db="EMBL/GenBank/DDBJ databases">
        <title>Draft genome sequence of Micromonospora sp. strain STR1s_6.</title>
        <authorList>
            <person name="Karlyshev A."/>
            <person name="Jawad R."/>
        </authorList>
    </citation>
    <scope>NUCLEOTIDE SEQUENCE [LARGE SCALE GENOMIC DNA]</scope>
    <source>
        <strain evidence="1 2">STR1S-6</strain>
    </source>
</reference>
<name>A0ABS1YCG0_9ACTN</name>
<keyword evidence="2" id="KW-1185">Reference proteome</keyword>
<evidence type="ECO:0000313" key="1">
    <source>
        <dbReference type="EMBL" id="MBM0275088.1"/>
    </source>
</evidence>
<dbReference type="RefSeq" id="WP_203147494.1">
    <property type="nucleotide sequence ID" value="NZ_JAEVHL010000017.1"/>
</dbReference>
<evidence type="ECO:0000313" key="2">
    <source>
        <dbReference type="Proteomes" id="UP000622245"/>
    </source>
</evidence>
<accession>A0ABS1YCG0</accession>
<proteinExistence type="predicted"/>
<protein>
    <recommendedName>
        <fullName evidence="3">Minor tail protein</fullName>
    </recommendedName>
</protein>
<gene>
    <name evidence="1" type="ORF">JM949_06275</name>
</gene>
<dbReference type="EMBL" id="JAEVHL010000017">
    <property type="protein sequence ID" value="MBM0275088.1"/>
    <property type="molecule type" value="Genomic_DNA"/>
</dbReference>